<organism evidence="1 2">
    <name type="scientific">Lecanicillium saksenae</name>
    <dbReference type="NCBI Taxonomy" id="468837"/>
    <lineage>
        <taxon>Eukaryota</taxon>
        <taxon>Fungi</taxon>
        <taxon>Dikarya</taxon>
        <taxon>Ascomycota</taxon>
        <taxon>Pezizomycotina</taxon>
        <taxon>Sordariomycetes</taxon>
        <taxon>Hypocreomycetidae</taxon>
        <taxon>Hypocreales</taxon>
        <taxon>Cordycipitaceae</taxon>
        <taxon>Lecanicillium</taxon>
    </lineage>
</organism>
<gene>
    <name evidence="1" type="ORF">NLG97_g3414</name>
</gene>
<protein>
    <submittedName>
        <fullName evidence="1">Uncharacterized protein</fullName>
    </submittedName>
</protein>
<evidence type="ECO:0000313" key="1">
    <source>
        <dbReference type="EMBL" id="KAJ3495415.1"/>
    </source>
</evidence>
<proteinExistence type="predicted"/>
<comment type="caution">
    <text evidence="1">The sequence shown here is derived from an EMBL/GenBank/DDBJ whole genome shotgun (WGS) entry which is preliminary data.</text>
</comment>
<reference evidence="1" key="1">
    <citation type="submission" date="2022-07" db="EMBL/GenBank/DDBJ databases">
        <title>Genome Sequence of Lecanicillium saksenae.</title>
        <authorList>
            <person name="Buettner E."/>
        </authorList>
    </citation>
    <scope>NUCLEOTIDE SEQUENCE</scope>
    <source>
        <strain evidence="1">VT-O1</strain>
    </source>
</reference>
<dbReference type="Proteomes" id="UP001148737">
    <property type="component" value="Unassembled WGS sequence"/>
</dbReference>
<evidence type="ECO:0000313" key="2">
    <source>
        <dbReference type="Proteomes" id="UP001148737"/>
    </source>
</evidence>
<sequence>MTVSVLPLHDLEMSEPASSEVHQFKGETFYCWILSDTERAHIADMLQMDVADLKMKGSNSTKDRAKCRGCGKYSGFDDFVHNALYGGVHSVDFMRDYILGNINPGEGRVTHDLTCSRCSAVHDDVGYWDHEFQWRV</sequence>
<name>A0ACC1QZZ0_9HYPO</name>
<keyword evidence="2" id="KW-1185">Reference proteome</keyword>
<accession>A0ACC1QZZ0</accession>
<dbReference type="EMBL" id="JANAKD010000283">
    <property type="protein sequence ID" value="KAJ3495415.1"/>
    <property type="molecule type" value="Genomic_DNA"/>
</dbReference>